<keyword evidence="1" id="KW-0472">Membrane</keyword>
<dbReference type="RefSeq" id="WP_111952726.1">
    <property type="nucleotide sequence ID" value="NZ_CP036313.1"/>
</dbReference>
<feature type="transmembrane region" description="Helical" evidence="1">
    <location>
        <begin position="637"/>
        <end position="658"/>
    </location>
</feature>
<organism evidence="3 4">
    <name type="scientific">Desulfobacter hydrogenophilus</name>
    <dbReference type="NCBI Taxonomy" id="2291"/>
    <lineage>
        <taxon>Bacteria</taxon>
        <taxon>Pseudomonadati</taxon>
        <taxon>Thermodesulfobacteriota</taxon>
        <taxon>Desulfobacteria</taxon>
        <taxon>Desulfobacterales</taxon>
        <taxon>Desulfobacteraceae</taxon>
        <taxon>Desulfobacter</taxon>
    </lineage>
</organism>
<gene>
    <name evidence="3" type="ORF">DO021_00875</name>
    <name evidence="2" type="ORF">EYB58_08890</name>
</gene>
<keyword evidence="5" id="KW-1185">Reference proteome</keyword>
<evidence type="ECO:0008006" key="6">
    <source>
        <dbReference type="Google" id="ProtNLM"/>
    </source>
</evidence>
<dbReference type="Proteomes" id="UP000248798">
    <property type="component" value="Unassembled WGS sequence"/>
</dbReference>
<evidence type="ECO:0000313" key="3">
    <source>
        <dbReference type="EMBL" id="RAM04007.1"/>
    </source>
</evidence>
<accession>A0A328FLT9</accession>
<evidence type="ECO:0000256" key="1">
    <source>
        <dbReference type="SAM" id="Phobius"/>
    </source>
</evidence>
<evidence type="ECO:0000313" key="5">
    <source>
        <dbReference type="Proteomes" id="UP000293902"/>
    </source>
</evidence>
<protein>
    <recommendedName>
        <fullName evidence="6">DUF3999 domain-containing protein</fullName>
    </recommendedName>
</protein>
<reference evidence="3 4" key="1">
    <citation type="submission" date="2018-06" db="EMBL/GenBank/DDBJ databases">
        <title>Complete Genome Sequence of Desulfobacter hydrogenophilus (DSM3380).</title>
        <authorList>
            <person name="Marietou A."/>
            <person name="Schreiber L."/>
            <person name="Marshall I."/>
            <person name="Jorgensen B."/>
        </authorList>
    </citation>
    <scope>NUCLEOTIDE SEQUENCE [LARGE SCALE GENOMIC DNA]</scope>
    <source>
        <strain evidence="3 4">DSM 3380</strain>
    </source>
</reference>
<evidence type="ECO:0000313" key="4">
    <source>
        <dbReference type="Proteomes" id="UP000248798"/>
    </source>
</evidence>
<dbReference type="OrthoDB" id="5422510at2"/>
<evidence type="ECO:0000313" key="2">
    <source>
        <dbReference type="EMBL" id="QBH13023.1"/>
    </source>
</evidence>
<name>A0A328FLT9_9BACT</name>
<dbReference type="AlphaFoldDB" id="A0A328FLT9"/>
<dbReference type="EMBL" id="QLNI01000001">
    <property type="protein sequence ID" value="RAM04007.1"/>
    <property type="molecule type" value="Genomic_DNA"/>
</dbReference>
<keyword evidence="1" id="KW-0812">Transmembrane</keyword>
<dbReference type="EMBL" id="CP036313">
    <property type="protein sequence ID" value="QBH13023.1"/>
    <property type="molecule type" value="Genomic_DNA"/>
</dbReference>
<reference evidence="2 5" key="2">
    <citation type="submission" date="2019-02" db="EMBL/GenBank/DDBJ databases">
        <title>Complete genome sequence of Desulfobacter hydrogenophilus AcRS1.</title>
        <authorList>
            <person name="Marietou A."/>
            <person name="Lund M.B."/>
            <person name="Marshall I.P.G."/>
            <person name="Schreiber L."/>
            <person name="Jorgensen B."/>
        </authorList>
    </citation>
    <scope>NUCLEOTIDE SEQUENCE [LARGE SCALE GENOMIC DNA]</scope>
    <source>
        <strain evidence="2 5">AcRS1</strain>
    </source>
</reference>
<proteinExistence type="predicted"/>
<sequence length="668" mass="74962">MIKTAKFKFLSLDALIFPAKALAVALIGFLAFFTVVAHCAAEPWQAKASIDVNGTGLTQAILPAELLMGNDNGSYDLVLNGPDKNPRAFELFMKNKSGSRQFILKPANIRLNQEGGFVWDADLPETIVNEIRIEMGDHNYLGRVDVAVQTDAGWETIAKNQAIYRTTGATNASIEITQGIYKKIRLIFTGFDKANKQKIVPIRRVTALHRGKDEKYADIQIVMTDHLQISKADDVTELKMILPGKGIRIKQIRIITKRPFQGTWELGREQIRNNRVEFIPEQSGRVSGVAGDGRLITMEINRVWNTNGLMLRLRSDSGFLGPIEQAVVVSQQPKILFSADMPGRYTALAGTGRHTKLKQLADISGRAQVRHLDFSSPEVKIWYNSQSLLEKFKIKGGPFDENDGYRWKSPVTLDKIGYYRLIFNLETSLDKAGQYVRLVKDNKQIPFFWGRQTYRCHELAAQTEYNREENTTSWEVSLPVTSEAWQTLVLTGSGIFSRTVRCYREKSGRSGWEKVMTRNWSHAEQGAAQLEIDSPGRFMNARRFKISIDHGDNQPIEISKIEAGFMAPSICFLAYEPGNYFLFGGNEAAGRPSYDLTLIQDRLMASLPENIEMAAADVVKASKWDQLLERLFQGKGIGLYAVLGVVTLVLIGIIVRLFPKAGFRGPQN</sequence>
<dbReference type="Proteomes" id="UP000293902">
    <property type="component" value="Chromosome"/>
</dbReference>
<keyword evidence="1" id="KW-1133">Transmembrane helix</keyword>